<dbReference type="EMBL" id="DTBP01000017">
    <property type="protein sequence ID" value="HGQ73990.1"/>
    <property type="molecule type" value="Genomic_DNA"/>
</dbReference>
<dbReference type="SUPFAM" id="SSF69572">
    <property type="entry name" value="Activating enzymes of the ubiquitin-like proteins"/>
    <property type="match status" value="1"/>
</dbReference>
<dbReference type="CDD" id="cd00757">
    <property type="entry name" value="ThiF_MoeB_HesA_family"/>
    <property type="match status" value="1"/>
</dbReference>
<dbReference type="GO" id="GO:0008146">
    <property type="term" value="F:sulfotransferase activity"/>
    <property type="evidence" value="ECO:0007669"/>
    <property type="project" value="TreeGrafter"/>
</dbReference>
<accession>A0A7C4NPV4</accession>
<dbReference type="InterPro" id="IPR000594">
    <property type="entry name" value="ThiF_NAD_FAD-bd"/>
</dbReference>
<dbReference type="PANTHER" id="PTHR10953">
    <property type="entry name" value="UBIQUITIN-ACTIVATING ENZYME E1"/>
    <property type="match status" value="1"/>
</dbReference>
<evidence type="ECO:0000313" key="2">
    <source>
        <dbReference type="EMBL" id="HGQ73990.1"/>
    </source>
</evidence>
<sequence length="353" mass="39740">MRVVFMRNDYEASLAKLIERYRRQIVLKEIGLEKQVKLSSSRIVIIGCGANGSSIAELLVRAGVGYIRLIDRDFVEEKDLHRVRLYTEKDSYRATPKALALAEKLREINSSATIEAVVDNVSGDNVLNYVKDVDLIIDGSDNLELRFLINEASVETGIPWIMMGVERWFGMVKFIKPGSTACLRCFMKEPSTRTINVCEVFGVVNIAPALTTSIGASLVLKYLLGLEVESDLIMVNGLKLTIDKIHVNRLNDCPVCVKKEYRFLGKPSGDINIYCGVDAIEIKPSKEQFINLEHAVEKLRNMNVKRIADNIVFLETSGLKIMLFTDGKMVIYGTIDVEQAKKIYSEIMMKLMD</sequence>
<gene>
    <name evidence="2" type="ORF">ENU20_02810</name>
</gene>
<dbReference type="InterPro" id="IPR035985">
    <property type="entry name" value="Ubiquitin-activating_enz"/>
</dbReference>
<dbReference type="GO" id="GO:0008641">
    <property type="term" value="F:ubiquitin-like modifier activating enzyme activity"/>
    <property type="evidence" value="ECO:0007669"/>
    <property type="project" value="InterPro"/>
</dbReference>
<dbReference type="InterPro" id="IPR045886">
    <property type="entry name" value="ThiF/MoeB/HesA"/>
</dbReference>
<dbReference type="GO" id="GO:0005829">
    <property type="term" value="C:cytosol"/>
    <property type="evidence" value="ECO:0007669"/>
    <property type="project" value="TreeGrafter"/>
</dbReference>
<protein>
    <submittedName>
        <fullName evidence="2">NAD(P)H-binding protein</fullName>
    </submittedName>
</protein>
<dbReference type="GO" id="GO:0016779">
    <property type="term" value="F:nucleotidyltransferase activity"/>
    <property type="evidence" value="ECO:0007669"/>
    <property type="project" value="TreeGrafter"/>
</dbReference>
<dbReference type="PANTHER" id="PTHR10953:SF102">
    <property type="entry name" value="ADENYLYLTRANSFERASE AND SULFURTRANSFERASE MOCS3"/>
    <property type="match status" value="1"/>
</dbReference>
<reference evidence="2" key="1">
    <citation type="journal article" date="2020" name="mSystems">
        <title>Genome- and Community-Level Interaction Insights into Carbon Utilization and Element Cycling Functions of Hydrothermarchaeota in Hydrothermal Sediment.</title>
        <authorList>
            <person name="Zhou Z."/>
            <person name="Liu Y."/>
            <person name="Xu W."/>
            <person name="Pan J."/>
            <person name="Luo Z.H."/>
            <person name="Li M."/>
        </authorList>
    </citation>
    <scope>NUCLEOTIDE SEQUENCE [LARGE SCALE GENOMIC DNA]</scope>
    <source>
        <strain evidence="2">SpSt-648</strain>
    </source>
</reference>
<dbReference type="AlphaFoldDB" id="A0A7C4NPV4"/>
<comment type="caution">
    <text evidence="2">The sequence shown here is derived from an EMBL/GenBank/DDBJ whole genome shotgun (WGS) entry which is preliminary data.</text>
</comment>
<feature type="domain" description="THIF-type NAD/FAD binding fold" evidence="1">
    <location>
        <begin position="21"/>
        <end position="254"/>
    </location>
</feature>
<name>A0A7C4NPV4_STAMA</name>
<proteinExistence type="predicted"/>
<dbReference type="Pfam" id="PF00899">
    <property type="entry name" value="ThiF"/>
    <property type="match status" value="1"/>
</dbReference>
<dbReference type="GO" id="GO:0004792">
    <property type="term" value="F:thiosulfate-cyanide sulfurtransferase activity"/>
    <property type="evidence" value="ECO:0007669"/>
    <property type="project" value="TreeGrafter"/>
</dbReference>
<dbReference type="Gene3D" id="3.40.50.720">
    <property type="entry name" value="NAD(P)-binding Rossmann-like Domain"/>
    <property type="match status" value="1"/>
</dbReference>
<organism evidence="2">
    <name type="scientific">Staphylothermus marinus</name>
    <dbReference type="NCBI Taxonomy" id="2280"/>
    <lineage>
        <taxon>Archaea</taxon>
        <taxon>Thermoproteota</taxon>
        <taxon>Thermoprotei</taxon>
        <taxon>Desulfurococcales</taxon>
        <taxon>Desulfurococcaceae</taxon>
        <taxon>Staphylothermus</taxon>
    </lineage>
</organism>
<evidence type="ECO:0000259" key="1">
    <source>
        <dbReference type="Pfam" id="PF00899"/>
    </source>
</evidence>